<dbReference type="Pfam" id="PF01674">
    <property type="entry name" value="Lipase_2"/>
    <property type="match status" value="1"/>
</dbReference>
<evidence type="ECO:0000313" key="1">
    <source>
        <dbReference type="EMBL" id="KHJ77652.1"/>
    </source>
</evidence>
<dbReference type="EMBL" id="KN610551">
    <property type="protein sequence ID" value="KHJ77652.1"/>
    <property type="molecule type" value="Genomic_DNA"/>
</dbReference>
<protein>
    <submittedName>
        <fullName evidence="1">Triacylglycerol lipase</fullName>
    </submittedName>
</protein>
<gene>
    <name evidence="1" type="ORF">OESDEN_22728</name>
</gene>
<evidence type="ECO:0000313" key="2">
    <source>
        <dbReference type="Proteomes" id="UP000053660"/>
    </source>
</evidence>
<dbReference type="GO" id="GO:0016298">
    <property type="term" value="F:lipase activity"/>
    <property type="evidence" value="ECO:0007669"/>
    <property type="project" value="TreeGrafter"/>
</dbReference>
<dbReference type="PANTHER" id="PTHR32015">
    <property type="entry name" value="FASTING INDUCED LIPASE"/>
    <property type="match status" value="1"/>
</dbReference>
<dbReference type="AlphaFoldDB" id="A0A0B1S2H3"/>
<sequence>MRFAFRPFLAENVWTRENHWDLLLLLWSTPSSPWQLIGANRGSFLCLLPFPGACNLVTGLSCHSRFIQNINSRQRYEGKYIFSIYSQQDDKVGFKNACGEVTSSIIGSDQEFQRPGNHDQLMANTVGLQRKLIEKHTPE</sequence>
<keyword evidence="2" id="KW-1185">Reference proteome</keyword>
<proteinExistence type="predicted"/>
<dbReference type="GO" id="GO:0016042">
    <property type="term" value="P:lipid catabolic process"/>
    <property type="evidence" value="ECO:0007669"/>
    <property type="project" value="InterPro"/>
</dbReference>
<name>A0A0B1S2H3_OESDE</name>
<dbReference type="InterPro" id="IPR002918">
    <property type="entry name" value="Lipase_EstA/Esterase_EstB"/>
</dbReference>
<dbReference type="PANTHER" id="PTHR32015:SF12">
    <property type="entry name" value="LIPASE RELATED"/>
    <property type="match status" value="1"/>
</dbReference>
<dbReference type="OrthoDB" id="5853720at2759"/>
<reference evidence="1 2" key="1">
    <citation type="submission" date="2014-03" db="EMBL/GenBank/DDBJ databases">
        <title>Draft genome of the hookworm Oesophagostomum dentatum.</title>
        <authorList>
            <person name="Mitreva M."/>
        </authorList>
    </citation>
    <scope>NUCLEOTIDE SEQUENCE [LARGE SCALE GENOMIC DNA]</scope>
    <source>
        <strain evidence="1 2">OD-Hann</strain>
    </source>
</reference>
<dbReference type="Proteomes" id="UP000053660">
    <property type="component" value="Unassembled WGS sequence"/>
</dbReference>
<organism evidence="1 2">
    <name type="scientific">Oesophagostomum dentatum</name>
    <name type="common">Nodular worm</name>
    <dbReference type="NCBI Taxonomy" id="61180"/>
    <lineage>
        <taxon>Eukaryota</taxon>
        <taxon>Metazoa</taxon>
        <taxon>Ecdysozoa</taxon>
        <taxon>Nematoda</taxon>
        <taxon>Chromadorea</taxon>
        <taxon>Rhabditida</taxon>
        <taxon>Rhabditina</taxon>
        <taxon>Rhabditomorpha</taxon>
        <taxon>Strongyloidea</taxon>
        <taxon>Strongylidae</taxon>
        <taxon>Oesophagostomum</taxon>
    </lineage>
</organism>
<accession>A0A0B1S2H3</accession>